<evidence type="ECO:0000313" key="1">
    <source>
        <dbReference type="EMBL" id="ACU89696.1"/>
    </source>
</evidence>
<dbReference type="Proteomes" id="UP000002216">
    <property type="component" value="Chromosome"/>
</dbReference>
<organism evidence="1 2">
    <name type="scientific">Desulfomicrobium baculatum (strain DSM 4028 / VKM B-1378 / X)</name>
    <name type="common">Desulfovibrio baculatus</name>
    <dbReference type="NCBI Taxonomy" id="525897"/>
    <lineage>
        <taxon>Bacteria</taxon>
        <taxon>Pseudomonadati</taxon>
        <taxon>Thermodesulfobacteriota</taxon>
        <taxon>Desulfovibrionia</taxon>
        <taxon>Desulfovibrionales</taxon>
        <taxon>Desulfomicrobiaceae</taxon>
        <taxon>Desulfomicrobium</taxon>
    </lineage>
</organism>
<evidence type="ECO:0000313" key="2">
    <source>
        <dbReference type="Proteomes" id="UP000002216"/>
    </source>
</evidence>
<gene>
    <name evidence="1" type="ordered locus">Dbac_1603</name>
</gene>
<dbReference type="STRING" id="525897.Dbac_1603"/>
<dbReference type="HOGENOM" id="CLU_3182839_0_0_7"/>
<sequence length="46" mass="4967">MSSRQCLTGLAQKQGKGLSMFAQAGDLPDNFGPLDSCRFLSRFKAS</sequence>
<keyword evidence="2" id="KW-1185">Reference proteome</keyword>
<dbReference type="KEGG" id="dba:Dbac_1603"/>
<dbReference type="AlphaFoldDB" id="C7LUG1"/>
<dbReference type="EMBL" id="CP001629">
    <property type="protein sequence ID" value="ACU89696.1"/>
    <property type="molecule type" value="Genomic_DNA"/>
</dbReference>
<reference evidence="1 2" key="1">
    <citation type="journal article" date="2009" name="Stand. Genomic Sci.">
        <title>Complete genome sequence of Desulfomicrobium baculatum type strain (X).</title>
        <authorList>
            <person name="Copeland A."/>
            <person name="Spring S."/>
            <person name="Goker M."/>
            <person name="Schneider S."/>
            <person name="Lapidus A."/>
            <person name="Del Rio T.G."/>
            <person name="Tice H."/>
            <person name="Cheng J.F."/>
            <person name="Chen F."/>
            <person name="Nolan M."/>
            <person name="Bruce D."/>
            <person name="Goodwin L."/>
            <person name="Pitluck S."/>
            <person name="Ivanova N."/>
            <person name="Mavrommatis K."/>
            <person name="Ovchinnikova G."/>
            <person name="Pati A."/>
            <person name="Chen A."/>
            <person name="Palaniappan K."/>
            <person name="Land M."/>
            <person name="Hauser L."/>
            <person name="Chang Y.J."/>
            <person name="Jeffries C.C."/>
            <person name="Meincke L."/>
            <person name="Sims D."/>
            <person name="Brettin T."/>
            <person name="Detter J.C."/>
            <person name="Han C."/>
            <person name="Chain P."/>
            <person name="Bristow J."/>
            <person name="Eisen J.A."/>
            <person name="Markowitz V."/>
            <person name="Hugenholtz P."/>
            <person name="Kyrpides N.C."/>
            <person name="Klenk H.P."/>
            <person name="Lucas S."/>
        </authorList>
    </citation>
    <scope>NUCLEOTIDE SEQUENCE [LARGE SCALE GENOMIC DNA]</scope>
    <source>
        <strain evidence="2">DSM 4028 / VKM B-1378 / X</strain>
    </source>
</reference>
<proteinExistence type="predicted"/>
<name>C7LUG1_DESBD</name>
<protein>
    <submittedName>
        <fullName evidence="1">Uncharacterized protein</fullName>
    </submittedName>
</protein>
<accession>C7LUG1</accession>